<sequence>MDADAEEEEEADKENAAPGEGIQQTMFACSTKGHQAQYDVHYPPLPLNTKGNIVMKHPCSNASTHNEPVQKSNTCRKRHNVEILTETPPRSSRSSQISQIFPRAATPKRSVASAPILQFPTSIPDEAMRVYEHFIQAMRNTPPKRQQQKPETPKSKGKGRCKASGKKTTPRSLRKPDSKRSVPPPSPATSPADSDHADGLNRVDSGCDLRSLTATELAGHWPEITSAPRSESPPPVIPKPIPDPIPHPMKPQSESASPSNQPVYPDLSGILGGSSSSGHSRSNALTDHKGSPPRRLLPSVSTIYHDPPRSAPDLSNQYGNNITEPHNLDRLTLINHKLAQPTISPPPHHSIPPISFLADPDTQTPSLEHAIAQSFSSTFPTAFDRRRTLNIKLPPPPPPSRTTSIPLPSPALAPAPVQHPESPAHSGNDGNDDDDDDSSDSWTGDELFFPHPHPRPAVPESLLRNQRIPPPARSQLEGEGGSTSWRNRREVMPTSLSIPIRGDYQDQASTTITIRVVRESRVQDPQQGVEVRGRGKVGFEGVWGTFRDGRDGDGGGSSGVPLSMEEHPSSDGSDADGEEEEDEVEVEVE</sequence>
<feature type="region of interest" description="Disordered" evidence="1">
    <location>
        <begin position="221"/>
        <end position="317"/>
    </location>
</feature>
<feature type="compositionally biased region" description="Basic residues" evidence="1">
    <location>
        <begin position="155"/>
        <end position="173"/>
    </location>
</feature>
<evidence type="ECO:0000256" key="1">
    <source>
        <dbReference type="SAM" id="MobiDB-lite"/>
    </source>
</evidence>
<proteinExistence type="predicted"/>
<dbReference type="HOGENOM" id="CLU_463086_0_0_1"/>
<feature type="compositionally biased region" description="Basic and acidic residues" evidence="1">
    <location>
        <begin position="193"/>
        <end position="207"/>
    </location>
</feature>
<name>M2XHV8_DOTSN</name>
<dbReference type="OMA" id="AMRVYEH"/>
<feature type="compositionally biased region" description="Acidic residues" evidence="1">
    <location>
        <begin position="430"/>
        <end position="439"/>
    </location>
</feature>
<dbReference type="Proteomes" id="UP000016933">
    <property type="component" value="Unassembled WGS sequence"/>
</dbReference>
<feature type="compositionally biased region" description="Acidic residues" evidence="1">
    <location>
        <begin position="573"/>
        <end position="589"/>
    </location>
</feature>
<dbReference type="EMBL" id="KB446546">
    <property type="protein sequence ID" value="EME39047.1"/>
    <property type="molecule type" value="Genomic_DNA"/>
</dbReference>
<feature type="region of interest" description="Disordered" evidence="1">
    <location>
        <begin position="139"/>
        <end position="207"/>
    </location>
</feature>
<accession>M2XHV8</accession>
<reference evidence="2 3" key="2">
    <citation type="journal article" date="2012" name="PLoS Pathog.">
        <title>Diverse lifestyles and strategies of plant pathogenesis encoded in the genomes of eighteen Dothideomycetes fungi.</title>
        <authorList>
            <person name="Ohm R.A."/>
            <person name="Feau N."/>
            <person name="Henrissat B."/>
            <person name="Schoch C.L."/>
            <person name="Horwitz B.A."/>
            <person name="Barry K.W."/>
            <person name="Condon B.J."/>
            <person name="Copeland A.C."/>
            <person name="Dhillon B."/>
            <person name="Glaser F."/>
            <person name="Hesse C.N."/>
            <person name="Kosti I."/>
            <person name="LaButti K."/>
            <person name="Lindquist E.A."/>
            <person name="Lucas S."/>
            <person name="Salamov A.A."/>
            <person name="Bradshaw R.E."/>
            <person name="Ciuffetti L."/>
            <person name="Hamelin R.C."/>
            <person name="Kema G.H.J."/>
            <person name="Lawrence C."/>
            <person name="Scott J.A."/>
            <person name="Spatafora J.W."/>
            <person name="Turgeon B.G."/>
            <person name="de Wit P.J.G.M."/>
            <person name="Zhong S."/>
            <person name="Goodwin S.B."/>
            <person name="Grigoriev I.V."/>
        </authorList>
    </citation>
    <scope>NUCLEOTIDE SEQUENCE [LARGE SCALE GENOMIC DNA]</scope>
    <source>
        <strain evidence="3">NZE10 / CBS 128990</strain>
    </source>
</reference>
<feature type="compositionally biased region" description="Pro residues" evidence="1">
    <location>
        <begin position="231"/>
        <end position="249"/>
    </location>
</feature>
<feature type="compositionally biased region" description="Polar residues" evidence="1">
    <location>
        <begin position="252"/>
        <end position="262"/>
    </location>
</feature>
<dbReference type="AlphaFoldDB" id="M2XHV8"/>
<feature type="region of interest" description="Disordered" evidence="1">
    <location>
        <begin position="540"/>
        <end position="589"/>
    </location>
</feature>
<evidence type="ECO:0000313" key="3">
    <source>
        <dbReference type="Proteomes" id="UP000016933"/>
    </source>
</evidence>
<organism evidence="2 3">
    <name type="scientific">Dothistroma septosporum (strain NZE10 / CBS 128990)</name>
    <name type="common">Red band needle blight fungus</name>
    <name type="synonym">Mycosphaerella pini</name>
    <dbReference type="NCBI Taxonomy" id="675120"/>
    <lineage>
        <taxon>Eukaryota</taxon>
        <taxon>Fungi</taxon>
        <taxon>Dikarya</taxon>
        <taxon>Ascomycota</taxon>
        <taxon>Pezizomycotina</taxon>
        <taxon>Dothideomycetes</taxon>
        <taxon>Dothideomycetidae</taxon>
        <taxon>Mycosphaerellales</taxon>
        <taxon>Mycosphaerellaceae</taxon>
        <taxon>Dothistroma</taxon>
    </lineage>
</organism>
<reference evidence="3" key="1">
    <citation type="journal article" date="2012" name="PLoS Genet.">
        <title>The genomes of the fungal plant pathogens Cladosporium fulvum and Dothistroma septosporum reveal adaptation to different hosts and lifestyles but also signatures of common ancestry.</title>
        <authorList>
            <person name="de Wit P.J.G.M."/>
            <person name="van der Burgt A."/>
            <person name="Oekmen B."/>
            <person name="Stergiopoulos I."/>
            <person name="Abd-Elsalam K.A."/>
            <person name="Aerts A.L."/>
            <person name="Bahkali A.H."/>
            <person name="Beenen H.G."/>
            <person name="Chettri P."/>
            <person name="Cox M.P."/>
            <person name="Datema E."/>
            <person name="de Vries R.P."/>
            <person name="Dhillon B."/>
            <person name="Ganley A.R."/>
            <person name="Griffiths S.A."/>
            <person name="Guo Y."/>
            <person name="Hamelin R.C."/>
            <person name="Henrissat B."/>
            <person name="Kabir M.S."/>
            <person name="Jashni M.K."/>
            <person name="Kema G."/>
            <person name="Klaubauf S."/>
            <person name="Lapidus A."/>
            <person name="Levasseur A."/>
            <person name="Lindquist E."/>
            <person name="Mehrabi R."/>
            <person name="Ohm R.A."/>
            <person name="Owen T.J."/>
            <person name="Salamov A."/>
            <person name="Schwelm A."/>
            <person name="Schijlen E."/>
            <person name="Sun H."/>
            <person name="van den Burg H.A."/>
            <person name="van Ham R.C.H.J."/>
            <person name="Zhang S."/>
            <person name="Goodwin S.B."/>
            <person name="Grigoriev I.V."/>
            <person name="Collemare J."/>
            <person name="Bradshaw R.E."/>
        </authorList>
    </citation>
    <scope>NUCLEOTIDE SEQUENCE [LARGE SCALE GENOMIC DNA]</scope>
    <source>
        <strain evidence="3">NZE10 / CBS 128990</strain>
    </source>
</reference>
<protein>
    <submittedName>
        <fullName evidence="2">Uncharacterized protein</fullName>
    </submittedName>
</protein>
<keyword evidence="3" id="KW-1185">Reference proteome</keyword>
<feature type="region of interest" description="Disordered" evidence="1">
    <location>
        <begin position="389"/>
        <end position="491"/>
    </location>
</feature>
<feature type="region of interest" description="Disordered" evidence="1">
    <location>
        <begin position="1"/>
        <end position="23"/>
    </location>
</feature>
<gene>
    <name evidence="2" type="ORF">DOTSEDRAFT_39220</name>
</gene>
<dbReference type="OrthoDB" id="10612306at2759"/>
<feature type="compositionally biased region" description="Acidic residues" evidence="1">
    <location>
        <begin position="1"/>
        <end position="12"/>
    </location>
</feature>
<feature type="compositionally biased region" description="Low complexity" evidence="1">
    <location>
        <begin position="273"/>
        <end position="282"/>
    </location>
</feature>
<evidence type="ECO:0000313" key="2">
    <source>
        <dbReference type="EMBL" id="EME39047.1"/>
    </source>
</evidence>